<dbReference type="InParanoid" id="F5Y6X7"/>
<dbReference type="RefSeq" id="WP_015711998.1">
    <property type="nucleotide sequence ID" value="NC_015577.1"/>
</dbReference>
<gene>
    <name evidence="12" type="ordered locus">TREAZ_3582</name>
</gene>
<keyword evidence="5 9" id="KW-0472">Membrane</keyword>
<evidence type="ECO:0000313" key="12">
    <source>
        <dbReference type="EMBL" id="AEF80656.1"/>
    </source>
</evidence>
<dbReference type="InterPro" id="IPR033480">
    <property type="entry name" value="sCache_2"/>
</dbReference>
<dbReference type="SUPFAM" id="SSF58104">
    <property type="entry name" value="Methyl-accepting chemotaxis protein (MCP) signaling domain"/>
    <property type="match status" value="1"/>
</dbReference>
<evidence type="ECO:0000259" key="11">
    <source>
        <dbReference type="PROSITE" id="PS50885"/>
    </source>
</evidence>
<dbReference type="Gene3D" id="3.30.450.20">
    <property type="entry name" value="PAS domain"/>
    <property type="match status" value="1"/>
</dbReference>
<reference evidence="13" key="1">
    <citation type="submission" date="2009-12" db="EMBL/GenBank/DDBJ databases">
        <title>Complete sequence of Treponema azotonutricium strain ZAS-9.</title>
        <authorList>
            <person name="Tetu S.G."/>
            <person name="Matson E."/>
            <person name="Ren Q."/>
            <person name="Seshadri R."/>
            <person name="Elbourne L."/>
            <person name="Hassan K.A."/>
            <person name="Durkin A."/>
            <person name="Radune D."/>
            <person name="Mohamoud Y."/>
            <person name="Shay R."/>
            <person name="Jin S."/>
            <person name="Zhang X."/>
            <person name="Lucey K."/>
            <person name="Ballor N.R."/>
            <person name="Ottesen E."/>
            <person name="Rosenthal R."/>
            <person name="Allen A."/>
            <person name="Leadbetter J.R."/>
            <person name="Paulsen I.T."/>
        </authorList>
    </citation>
    <scope>NUCLEOTIDE SEQUENCE [LARGE SCALE GENOMIC DNA]</scope>
    <source>
        <strain evidence="13">ATCC BAA-888 / DSM 13862 / ZAS-9</strain>
    </source>
</reference>
<evidence type="ECO:0000256" key="5">
    <source>
        <dbReference type="ARBA" id="ARBA00023136"/>
    </source>
</evidence>
<keyword evidence="13" id="KW-1185">Reference proteome</keyword>
<evidence type="ECO:0000259" key="10">
    <source>
        <dbReference type="PROSITE" id="PS50111"/>
    </source>
</evidence>
<comment type="subcellular location">
    <subcellularLocation>
        <location evidence="1">Cell membrane</location>
        <topology evidence="1">Multi-pass membrane protein</topology>
    </subcellularLocation>
</comment>
<dbReference type="GO" id="GO:0005886">
    <property type="term" value="C:plasma membrane"/>
    <property type="evidence" value="ECO:0007669"/>
    <property type="project" value="UniProtKB-SubCell"/>
</dbReference>
<dbReference type="SMART" id="SM00304">
    <property type="entry name" value="HAMP"/>
    <property type="match status" value="1"/>
</dbReference>
<dbReference type="PANTHER" id="PTHR32089:SF112">
    <property type="entry name" value="LYSOZYME-LIKE PROTEIN-RELATED"/>
    <property type="match status" value="1"/>
</dbReference>
<dbReference type="CDD" id="cd11386">
    <property type="entry name" value="MCP_signal"/>
    <property type="match status" value="1"/>
</dbReference>
<dbReference type="GO" id="GO:0007165">
    <property type="term" value="P:signal transduction"/>
    <property type="evidence" value="ECO:0007669"/>
    <property type="project" value="UniProtKB-KW"/>
</dbReference>
<keyword evidence="2" id="KW-1003">Cell membrane</keyword>
<evidence type="ECO:0000256" key="9">
    <source>
        <dbReference type="SAM" id="Phobius"/>
    </source>
</evidence>
<dbReference type="KEGG" id="taz:TREAZ_3582"/>
<evidence type="ECO:0000256" key="6">
    <source>
        <dbReference type="ARBA" id="ARBA00023224"/>
    </source>
</evidence>
<dbReference type="Gene3D" id="1.10.287.950">
    <property type="entry name" value="Methyl-accepting chemotaxis protein"/>
    <property type="match status" value="1"/>
</dbReference>
<feature type="domain" description="Methyl-accepting transducer" evidence="10">
    <location>
        <begin position="315"/>
        <end position="551"/>
    </location>
</feature>
<dbReference type="AlphaFoldDB" id="F5Y6X7"/>
<organism evidence="12 13">
    <name type="scientific">Leadbettera azotonutricia (strain ATCC BAA-888 / DSM 13862 / ZAS-9)</name>
    <name type="common">Treponema azotonutricium</name>
    <dbReference type="NCBI Taxonomy" id="545695"/>
    <lineage>
        <taxon>Bacteria</taxon>
        <taxon>Pseudomonadati</taxon>
        <taxon>Spirochaetota</taxon>
        <taxon>Spirochaetia</taxon>
        <taxon>Spirochaetales</taxon>
        <taxon>Breznakiellaceae</taxon>
        <taxon>Leadbettera</taxon>
    </lineage>
</organism>
<protein>
    <submittedName>
        <fullName evidence="12">Methyl-accepting chemotaxis sensory transducer</fullName>
    </submittedName>
</protein>
<dbReference type="OrthoDB" id="2489132at2"/>
<dbReference type="InterPro" id="IPR003660">
    <property type="entry name" value="HAMP_dom"/>
</dbReference>
<dbReference type="CDD" id="cd06225">
    <property type="entry name" value="HAMP"/>
    <property type="match status" value="1"/>
</dbReference>
<dbReference type="Pfam" id="PF17200">
    <property type="entry name" value="sCache_2"/>
    <property type="match status" value="1"/>
</dbReference>
<dbReference type="Proteomes" id="UP000009222">
    <property type="component" value="Chromosome"/>
</dbReference>
<keyword evidence="3 9" id="KW-0812">Transmembrane</keyword>
<dbReference type="PROSITE" id="PS50885">
    <property type="entry name" value="HAMP"/>
    <property type="match status" value="1"/>
</dbReference>
<evidence type="ECO:0000256" key="2">
    <source>
        <dbReference type="ARBA" id="ARBA00022475"/>
    </source>
</evidence>
<dbReference type="PANTHER" id="PTHR32089">
    <property type="entry name" value="METHYL-ACCEPTING CHEMOTAXIS PROTEIN MCPB"/>
    <property type="match status" value="1"/>
</dbReference>
<dbReference type="eggNOG" id="COG0840">
    <property type="taxonomic scope" value="Bacteria"/>
</dbReference>
<dbReference type="PROSITE" id="PS50111">
    <property type="entry name" value="CHEMOTAXIS_TRANSDUC_2"/>
    <property type="match status" value="1"/>
</dbReference>
<evidence type="ECO:0000256" key="7">
    <source>
        <dbReference type="ARBA" id="ARBA00029447"/>
    </source>
</evidence>
<dbReference type="Pfam" id="PF00015">
    <property type="entry name" value="MCPsignal"/>
    <property type="match status" value="1"/>
</dbReference>
<dbReference type="FunCoup" id="F5Y6X7">
    <property type="interactions" value="94"/>
</dbReference>
<dbReference type="EMBL" id="CP001841">
    <property type="protein sequence ID" value="AEF80656.1"/>
    <property type="molecule type" value="Genomic_DNA"/>
</dbReference>
<dbReference type="SMART" id="SM00283">
    <property type="entry name" value="MA"/>
    <property type="match status" value="1"/>
</dbReference>
<evidence type="ECO:0000256" key="8">
    <source>
        <dbReference type="PROSITE-ProRule" id="PRU00284"/>
    </source>
</evidence>
<evidence type="ECO:0000256" key="4">
    <source>
        <dbReference type="ARBA" id="ARBA00022989"/>
    </source>
</evidence>
<feature type="transmembrane region" description="Helical" evidence="9">
    <location>
        <begin position="206"/>
        <end position="229"/>
    </location>
</feature>
<proteinExistence type="inferred from homology"/>
<keyword evidence="4 9" id="KW-1133">Transmembrane helix</keyword>
<feature type="transmembrane region" description="Helical" evidence="9">
    <location>
        <begin position="7"/>
        <end position="31"/>
    </location>
</feature>
<reference evidence="12 13" key="2">
    <citation type="journal article" date="2011" name="ISME J.">
        <title>RNA-seq reveals cooperative metabolic interactions between two termite-gut spirochete species in co-culture.</title>
        <authorList>
            <person name="Rosenthal A.Z."/>
            <person name="Matson E.G."/>
            <person name="Eldar A."/>
            <person name="Leadbetter J.R."/>
        </authorList>
    </citation>
    <scope>NUCLEOTIDE SEQUENCE [LARGE SCALE GENOMIC DNA]</scope>
    <source>
        <strain evidence="13">ATCC BAA-888 / DSM 13862 / ZAS-9</strain>
    </source>
</reference>
<comment type="similarity">
    <text evidence="7">Belongs to the methyl-accepting chemotaxis (MCP) protein family.</text>
</comment>
<name>F5Y6X7_LEAAZ</name>
<dbReference type="Gene3D" id="1.10.8.500">
    <property type="entry name" value="HAMP domain in histidine kinase"/>
    <property type="match status" value="1"/>
</dbReference>
<dbReference type="Pfam" id="PF00672">
    <property type="entry name" value="HAMP"/>
    <property type="match status" value="1"/>
</dbReference>
<dbReference type="STRING" id="545695.TREAZ_3582"/>
<dbReference type="SMART" id="SM01049">
    <property type="entry name" value="Cache_2"/>
    <property type="match status" value="1"/>
</dbReference>
<accession>F5Y6X7</accession>
<evidence type="ECO:0000256" key="1">
    <source>
        <dbReference type="ARBA" id="ARBA00004651"/>
    </source>
</evidence>
<sequence>MLRNISIGVRIVAIIVILLLSIVALIGTIFLTAENVKNSGIADAQQVMLEGQQEKLKLGTQSMAVALGKALEGVTDRQEQHDIISAAIKDYRFEEDQSGYYFTYIGTVIFMHPTLPQREGDDLAQTADANGVYYVRELYANAQKGGGFVNFAFPKPPSMDIAPKLAYVEYIPGTDIWISTGIYIDNIDIYKAAMEQRMSEALNKRMAFIIGCVAALMILILGPLCVFTLRSILKPLKATVKAAEQLASGNLNLSISASGHDEITVLENSFLRMAQNLQTSFAAVQAKEAEARAKAEEAQRAASKIMDIAAQVENAAHDMETTVSTVSRNADGVKAGGNTQTDRINEILSSMEQLSSGVLRITDSAGTAAEKSEESNKKVEAGVSMAEESGKAMKELYTITGSLTENINKLGQQSDTIGSIMNVIADIADQINLLAMNASIEAAHAGEAGRGFAVVAGEVRKLAEKTRSAAREVDSSISEMQKLTKVNITGMDNAVSSISHVTDLSQKTAASLIEAQITVKDAMIQVQSIAASVEQQSDSSKAITSLVNDVSGIATDNNTLVTQVDQELKGLLRKSAELLELVSELRK</sequence>
<evidence type="ECO:0000256" key="3">
    <source>
        <dbReference type="ARBA" id="ARBA00022692"/>
    </source>
</evidence>
<keyword evidence="6 8" id="KW-0807">Transducer</keyword>
<dbReference type="HOGENOM" id="CLU_000445_107_21_12"/>
<dbReference type="InterPro" id="IPR004089">
    <property type="entry name" value="MCPsignal_dom"/>
</dbReference>
<feature type="domain" description="HAMP" evidence="11">
    <location>
        <begin position="230"/>
        <end position="282"/>
    </location>
</feature>
<evidence type="ECO:0000313" key="13">
    <source>
        <dbReference type="Proteomes" id="UP000009222"/>
    </source>
</evidence>